<keyword evidence="4" id="KW-0410">Iron transport</keyword>
<gene>
    <name evidence="7" type="ORF">QFZ34_000162</name>
</gene>
<keyword evidence="3" id="KW-0813">Transport</keyword>
<dbReference type="PRINTS" id="PR01715">
    <property type="entry name" value="FERRIBNDNGPP"/>
</dbReference>
<evidence type="ECO:0000256" key="1">
    <source>
        <dbReference type="ARBA" id="ARBA00004196"/>
    </source>
</evidence>
<dbReference type="InterPro" id="IPR002491">
    <property type="entry name" value="ABC_transptr_periplasmic_BD"/>
</dbReference>
<evidence type="ECO:0000256" key="5">
    <source>
        <dbReference type="ARBA" id="ARBA00022729"/>
    </source>
</evidence>
<comment type="similarity">
    <text evidence="2">Belongs to the bacterial solute-binding protein 8 family.</text>
</comment>
<keyword evidence="8" id="KW-1185">Reference proteome</keyword>
<proteinExistence type="inferred from homology"/>
<protein>
    <submittedName>
        <fullName evidence="7">ABC-type Fe3+-hydroxamate transport system substrate-binding protein</fullName>
    </submittedName>
</protein>
<evidence type="ECO:0000256" key="2">
    <source>
        <dbReference type="ARBA" id="ARBA00008814"/>
    </source>
</evidence>
<accession>A0ABU0S2H5</accession>
<keyword evidence="5" id="KW-0732">Signal</keyword>
<keyword evidence="4" id="KW-0406">Ion transport</keyword>
<reference evidence="7 8" key="1">
    <citation type="submission" date="2023-07" db="EMBL/GenBank/DDBJ databases">
        <title>Comparative genomics of wheat-associated soil bacteria to identify genetic determinants of phenazine resistance.</title>
        <authorList>
            <person name="Mouncey N."/>
        </authorList>
    </citation>
    <scope>NUCLEOTIDE SEQUENCE [LARGE SCALE GENOMIC DNA]</scope>
    <source>
        <strain evidence="7 8">W4I11</strain>
    </source>
</reference>
<evidence type="ECO:0000259" key="6">
    <source>
        <dbReference type="PROSITE" id="PS50983"/>
    </source>
</evidence>
<dbReference type="PANTHER" id="PTHR30532:SF1">
    <property type="entry name" value="IRON(3+)-HYDROXAMATE-BINDING PROTEIN FHUD"/>
    <property type="match status" value="1"/>
</dbReference>
<evidence type="ECO:0000256" key="4">
    <source>
        <dbReference type="ARBA" id="ARBA00022496"/>
    </source>
</evidence>
<dbReference type="PANTHER" id="PTHR30532">
    <property type="entry name" value="IRON III DICITRATE-BINDING PERIPLASMIC PROTEIN"/>
    <property type="match status" value="1"/>
</dbReference>
<dbReference type="Proteomes" id="UP001237780">
    <property type="component" value="Unassembled WGS sequence"/>
</dbReference>
<dbReference type="RefSeq" id="WP_307275549.1">
    <property type="nucleotide sequence ID" value="NZ_JAUSZT010000001.1"/>
</dbReference>
<dbReference type="EMBL" id="JAUSZT010000001">
    <property type="protein sequence ID" value="MDQ0994985.1"/>
    <property type="molecule type" value="Genomic_DNA"/>
</dbReference>
<dbReference type="Gene3D" id="3.40.50.1980">
    <property type="entry name" value="Nitrogenase molybdenum iron protein domain"/>
    <property type="match status" value="2"/>
</dbReference>
<evidence type="ECO:0000313" key="7">
    <source>
        <dbReference type="EMBL" id="MDQ0994985.1"/>
    </source>
</evidence>
<dbReference type="PROSITE" id="PS50983">
    <property type="entry name" value="FE_B12_PBP"/>
    <property type="match status" value="1"/>
</dbReference>
<sequence>MIVINRRAVLALSMAAILPDRSAWGQEKRIAIVDWAMLETALAIGIVPVAATELLQFRSIAVEPHVPESVADLGLRGTPNFEMLRMAAPDIILSSNFYEYRRASLEKVAPVFSMTVYEPGTPPYGLAEKVALGLGDKLGRREQAAAYVAETSALILDLRMRLKYHATRPLFIINIGDARHFRAFGADSMFGDVAGRLGFTNAWGQESSYSAAAPVGMEALAGVPEASILIVGPVPPEAENLLPQSGLWNALPAVKAGRVATLDPINHFGGLPAARRFARLFAGSSLFSGSASND</sequence>
<dbReference type="Pfam" id="PF01497">
    <property type="entry name" value="Peripla_BP_2"/>
    <property type="match status" value="1"/>
</dbReference>
<dbReference type="InterPro" id="IPR051313">
    <property type="entry name" value="Bact_iron-sidero_bind"/>
</dbReference>
<comment type="subcellular location">
    <subcellularLocation>
        <location evidence="1">Cell envelope</location>
    </subcellularLocation>
</comment>
<comment type="caution">
    <text evidence="7">The sequence shown here is derived from an EMBL/GenBank/DDBJ whole genome shotgun (WGS) entry which is preliminary data.</text>
</comment>
<evidence type="ECO:0000256" key="3">
    <source>
        <dbReference type="ARBA" id="ARBA00022448"/>
    </source>
</evidence>
<feature type="domain" description="Fe/B12 periplasmic-binding" evidence="6">
    <location>
        <begin position="29"/>
        <end position="291"/>
    </location>
</feature>
<organism evidence="7 8">
    <name type="scientific">Phyllobacterium ifriqiyense</name>
    <dbReference type="NCBI Taxonomy" id="314238"/>
    <lineage>
        <taxon>Bacteria</taxon>
        <taxon>Pseudomonadati</taxon>
        <taxon>Pseudomonadota</taxon>
        <taxon>Alphaproteobacteria</taxon>
        <taxon>Hyphomicrobiales</taxon>
        <taxon>Phyllobacteriaceae</taxon>
        <taxon>Phyllobacterium</taxon>
    </lineage>
</organism>
<name>A0ABU0S2H5_9HYPH</name>
<keyword evidence="4" id="KW-0408">Iron</keyword>
<dbReference type="SUPFAM" id="SSF53807">
    <property type="entry name" value="Helical backbone' metal receptor"/>
    <property type="match status" value="1"/>
</dbReference>
<evidence type="ECO:0000313" key="8">
    <source>
        <dbReference type="Proteomes" id="UP001237780"/>
    </source>
</evidence>
<dbReference type="CDD" id="cd01146">
    <property type="entry name" value="FhuD"/>
    <property type="match status" value="1"/>
</dbReference>